<name>A0AB40CLI0_DIOCR</name>
<organism evidence="7 8">
    <name type="scientific">Dioscorea cayennensis subsp. rotundata</name>
    <name type="common">White Guinea yam</name>
    <name type="synonym">Dioscorea rotundata</name>
    <dbReference type="NCBI Taxonomy" id="55577"/>
    <lineage>
        <taxon>Eukaryota</taxon>
        <taxon>Viridiplantae</taxon>
        <taxon>Streptophyta</taxon>
        <taxon>Embryophyta</taxon>
        <taxon>Tracheophyta</taxon>
        <taxon>Spermatophyta</taxon>
        <taxon>Magnoliopsida</taxon>
        <taxon>Liliopsida</taxon>
        <taxon>Dioscoreales</taxon>
        <taxon>Dioscoreaceae</taxon>
        <taxon>Dioscorea</taxon>
    </lineage>
</organism>
<dbReference type="GO" id="GO:0046983">
    <property type="term" value="F:protein dimerization activity"/>
    <property type="evidence" value="ECO:0007669"/>
    <property type="project" value="InterPro"/>
</dbReference>
<dbReference type="Pfam" id="PF08100">
    <property type="entry name" value="Dimerisation"/>
    <property type="match status" value="1"/>
</dbReference>
<dbReference type="AlphaFoldDB" id="A0AB40CLI0"/>
<evidence type="ECO:0000313" key="8">
    <source>
        <dbReference type="RefSeq" id="XP_039140751.1"/>
    </source>
</evidence>
<reference evidence="8" key="1">
    <citation type="submission" date="2025-08" db="UniProtKB">
        <authorList>
            <consortium name="RefSeq"/>
        </authorList>
    </citation>
    <scope>IDENTIFICATION</scope>
</reference>
<feature type="domain" description="O-methyltransferase dimerisation" evidence="6">
    <location>
        <begin position="11"/>
        <end position="104"/>
    </location>
</feature>
<dbReference type="Gene3D" id="1.10.10.10">
    <property type="entry name" value="Winged helix-like DNA-binding domain superfamily/Winged helix DNA-binding domain"/>
    <property type="match status" value="1"/>
</dbReference>
<dbReference type="SUPFAM" id="SSF53335">
    <property type="entry name" value="S-adenosyl-L-methionine-dependent methyltransferases"/>
    <property type="match status" value="1"/>
</dbReference>
<dbReference type="GeneID" id="120277936"/>
<feature type="domain" description="O-methyltransferase C-terminal" evidence="5">
    <location>
        <begin position="127"/>
        <end position="333"/>
    </location>
</feature>
<evidence type="ECO:0000256" key="4">
    <source>
        <dbReference type="PIRSR" id="PIRSR005739-1"/>
    </source>
</evidence>
<sequence>MEDILAFAYAMDLGCGIALPMTLRAMIELDVLDIMAEAGPDARLWPEEIASKIQTSNPDAHEVLDRMLRFLAAHKVVTCEVVVGEDGKSKRRYGLGPVCKYFTKNKGDGSVAPMVLKNQHPIFVEAWANIKHAVLDGSVPFIKTHGMNMFERADKDIIFNEIFNKAMFNQTAILMKKVLENYKGFEKINVLVDVGGGHGATLGIILSKYQDIKAINFDLPHVVAQAKPIQGVEFVGGDMFVSVPSGGDAIFMKWILHDWSDAHCVKVLKNCWKALPANGKVIVVELVLPETLEEANGVSTGFLADVMMLAYCVGGKERTEKEYQILAKESGFSKFKVACNLYNFAVMEFYK</sequence>
<dbReference type="PANTHER" id="PTHR11746">
    <property type="entry name" value="O-METHYLTRANSFERASE"/>
    <property type="match status" value="1"/>
</dbReference>
<dbReference type="InterPro" id="IPR016461">
    <property type="entry name" value="COMT-like"/>
</dbReference>
<proteinExistence type="predicted"/>
<evidence type="ECO:0000256" key="2">
    <source>
        <dbReference type="ARBA" id="ARBA00022679"/>
    </source>
</evidence>
<dbReference type="InterPro" id="IPR036388">
    <property type="entry name" value="WH-like_DNA-bd_sf"/>
</dbReference>
<keyword evidence="2" id="KW-0808">Transferase</keyword>
<keyword evidence="3" id="KW-0949">S-adenosyl-L-methionine</keyword>
<dbReference type="GO" id="GO:0032259">
    <property type="term" value="P:methylation"/>
    <property type="evidence" value="ECO:0007669"/>
    <property type="project" value="UniProtKB-KW"/>
</dbReference>
<evidence type="ECO:0000259" key="5">
    <source>
        <dbReference type="Pfam" id="PF00891"/>
    </source>
</evidence>
<dbReference type="Pfam" id="PF00891">
    <property type="entry name" value="Methyltransf_2"/>
    <property type="match status" value="1"/>
</dbReference>
<feature type="active site" description="Proton acceptor" evidence="4">
    <location>
        <position position="257"/>
    </location>
</feature>
<dbReference type="InterPro" id="IPR001077">
    <property type="entry name" value="COMT_C"/>
</dbReference>
<evidence type="ECO:0000313" key="7">
    <source>
        <dbReference type="Proteomes" id="UP001515500"/>
    </source>
</evidence>
<dbReference type="GO" id="GO:0008171">
    <property type="term" value="F:O-methyltransferase activity"/>
    <property type="evidence" value="ECO:0007669"/>
    <property type="project" value="InterPro"/>
</dbReference>
<keyword evidence="7" id="KW-1185">Reference proteome</keyword>
<evidence type="ECO:0000256" key="1">
    <source>
        <dbReference type="ARBA" id="ARBA00022603"/>
    </source>
</evidence>
<dbReference type="FunFam" id="3.40.50.150:FF:000061">
    <property type="entry name" value="Caffeic acid O-methyltransferase"/>
    <property type="match status" value="1"/>
</dbReference>
<dbReference type="PROSITE" id="PS51683">
    <property type="entry name" value="SAM_OMT_II"/>
    <property type="match status" value="1"/>
</dbReference>
<dbReference type="InterPro" id="IPR012967">
    <property type="entry name" value="COMT_dimerisation"/>
</dbReference>
<dbReference type="PIRSF" id="PIRSF005739">
    <property type="entry name" value="O-mtase"/>
    <property type="match status" value="1"/>
</dbReference>
<dbReference type="RefSeq" id="XP_039140751.1">
    <property type="nucleotide sequence ID" value="XM_039284817.1"/>
</dbReference>
<dbReference type="Gene3D" id="3.40.50.150">
    <property type="entry name" value="Vaccinia Virus protein VP39"/>
    <property type="match status" value="1"/>
</dbReference>
<evidence type="ECO:0000259" key="6">
    <source>
        <dbReference type="Pfam" id="PF08100"/>
    </source>
</evidence>
<dbReference type="InterPro" id="IPR036390">
    <property type="entry name" value="WH_DNA-bd_sf"/>
</dbReference>
<dbReference type="Proteomes" id="UP001515500">
    <property type="component" value="Chromosome 2"/>
</dbReference>
<evidence type="ECO:0000256" key="3">
    <source>
        <dbReference type="ARBA" id="ARBA00022691"/>
    </source>
</evidence>
<gene>
    <name evidence="8" type="primary">LOC120277936</name>
</gene>
<dbReference type="FunFam" id="1.10.10.10:FF:000357">
    <property type="entry name" value="Caffeic acid 3-O-methyltransferase"/>
    <property type="match status" value="1"/>
</dbReference>
<accession>A0AB40CLI0</accession>
<dbReference type="SUPFAM" id="SSF46785">
    <property type="entry name" value="Winged helix' DNA-binding domain"/>
    <property type="match status" value="1"/>
</dbReference>
<dbReference type="InterPro" id="IPR029063">
    <property type="entry name" value="SAM-dependent_MTases_sf"/>
</dbReference>
<protein>
    <submittedName>
        <fullName evidence="8">Caffeic acid 3-O-methyltransferase-like</fullName>
    </submittedName>
</protein>
<keyword evidence="1" id="KW-0489">Methyltransferase</keyword>